<dbReference type="STRING" id="1293597.FC20_GL001507"/>
<name>A0A0R1LWZ9_9LACO</name>
<dbReference type="EMBL" id="AZDU01000056">
    <property type="protein sequence ID" value="KRL00188.1"/>
    <property type="molecule type" value="Genomic_DNA"/>
</dbReference>
<comment type="caution">
    <text evidence="1">The sequence shown here is derived from an EMBL/GenBank/DDBJ whole genome shotgun (WGS) entry which is preliminary data.</text>
</comment>
<protein>
    <submittedName>
        <fullName evidence="1">Uncharacterized protein</fullName>
    </submittedName>
</protein>
<dbReference type="AlphaFoldDB" id="A0A0R1LWZ9"/>
<sequence length="72" mass="8399">MLHFEKESVLNFEKESEEYLILYVESELPIAALSLVDDVWKFDRSTASFDATWLRTMAGLADTPKEQRGDWE</sequence>
<keyword evidence="2" id="KW-1185">Reference proteome</keyword>
<accession>A0A0R1LWZ9</accession>
<dbReference type="Proteomes" id="UP000051074">
    <property type="component" value="Unassembled WGS sequence"/>
</dbReference>
<dbReference type="PATRIC" id="fig|1293597.4.peg.1607"/>
<reference evidence="1 2" key="1">
    <citation type="journal article" date="2015" name="Genome Announc.">
        <title>Expanding the biotechnology potential of lactobacilli through comparative genomics of 213 strains and associated genera.</title>
        <authorList>
            <person name="Sun Z."/>
            <person name="Harris H.M."/>
            <person name="McCann A."/>
            <person name="Guo C."/>
            <person name="Argimon S."/>
            <person name="Zhang W."/>
            <person name="Yang X."/>
            <person name="Jeffery I.B."/>
            <person name="Cooney J.C."/>
            <person name="Kagawa T.F."/>
            <person name="Liu W."/>
            <person name="Song Y."/>
            <person name="Salvetti E."/>
            <person name="Wrobel A."/>
            <person name="Rasinkangas P."/>
            <person name="Parkhill J."/>
            <person name="Rea M.C."/>
            <person name="O'Sullivan O."/>
            <person name="Ritari J."/>
            <person name="Douillard F.P."/>
            <person name="Paul Ross R."/>
            <person name="Yang R."/>
            <person name="Briner A.E."/>
            <person name="Felis G.E."/>
            <person name="de Vos W.M."/>
            <person name="Barrangou R."/>
            <person name="Klaenhammer T.R."/>
            <person name="Caufield P.W."/>
            <person name="Cui Y."/>
            <person name="Zhang H."/>
            <person name="O'Toole P.W."/>
        </authorList>
    </citation>
    <scope>NUCLEOTIDE SEQUENCE [LARGE SCALE GENOMIC DNA]</scope>
    <source>
        <strain evidence="1 2">DSM 19284</strain>
    </source>
</reference>
<gene>
    <name evidence="1" type="ORF">FC20_GL001507</name>
</gene>
<evidence type="ECO:0000313" key="1">
    <source>
        <dbReference type="EMBL" id="KRL00188.1"/>
    </source>
</evidence>
<organism evidence="1 2">
    <name type="scientific">Lactobacillus equicursoris DSM 19284 = JCM 14600 = CIP 110162</name>
    <dbReference type="NCBI Taxonomy" id="1293597"/>
    <lineage>
        <taxon>Bacteria</taxon>
        <taxon>Bacillati</taxon>
        <taxon>Bacillota</taxon>
        <taxon>Bacilli</taxon>
        <taxon>Lactobacillales</taxon>
        <taxon>Lactobacillaceae</taxon>
        <taxon>Lactobacillus</taxon>
    </lineage>
</organism>
<proteinExistence type="predicted"/>
<evidence type="ECO:0000313" key="2">
    <source>
        <dbReference type="Proteomes" id="UP000051074"/>
    </source>
</evidence>